<name>A0AAV5SUF9_9BILA</name>
<protein>
    <recommendedName>
        <fullName evidence="3">Methyltransferase type 11 domain-containing protein</fullName>
    </recommendedName>
</protein>
<organism evidence="4 5">
    <name type="scientific">Pristionchus entomophagus</name>
    <dbReference type="NCBI Taxonomy" id="358040"/>
    <lineage>
        <taxon>Eukaryota</taxon>
        <taxon>Metazoa</taxon>
        <taxon>Ecdysozoa</taxon>
        <taxon>Nematoda</taxon>
        <taxon>Chromadorea</taxon>
        <taxon>Rhabditida</taxon>
        <taxon>Rhabditina</taxon>
        <taxon>Diplogasteromorpha</taxon>
        <taxon>Diplogasteroidea</taxon>
        <taxon>Neodiplogasteridae</taxon>
        <taxon>Pristionchus</taxon>
    </lineage>
</organism>
<dbReference type="Pfam" id="PF08241">
    <property type="entry name" value="Methyltransf_11"/>
    <property type="match status" value="1"/>
</dbReference>
<dbReference type="InterPro" id="IPR013216">
    <property type="entry name" value="Methyltransf_11"/>
</dbReference>
<comment type="similarity">
    <text evidence="2">Belongs to the class I-like SAM-binding methyltransferase superfamily. Erg6/SMT family.</text>
</comment>
<gene>
    <name evidence="4" type="ORF">PENTCL1PPCAC_8699</name>
</gene>
<keyword evidence="1" id="KW-0808">Transferase</keyword>
<dbReference type="GO" id="GO:0005783">
    <property type="term" value="C:endoplasmic reticulum"/>
    <property type="evidence" value="ECO:0007669"/>
    <property type="project" value="TreeGrafter"/>
</dbReference>
<evidence type="ECO:0000256" key="1">
    <source>
        <dbReference type="ARBA" id="ARBA00022679"/>
    </source>
</evidence>
<evidence type="ECO:0000259" key="3">
    <source>
        <dbReference type="Pfam" id="PF08241"/>
    </source>
</evidence>
<dbReference type="SUPFAM" id="SSF53335">
    <property type="entry name" value="S-adenosyl-L-methionine-dependent methyltransferases"/>
    <property type="match status" value="1"/>
</dbReference>
<reference evidence="4" key="1">
    <citation type="submission" date="2023-10" db="EMBL/GenBank/DDBJ databases">
        <title>Genome assembly of Pristionchus species.</title>
        <authorList>
            <person name="Yoshida K."/>
            <person name="Sommer R.J."/>
        </authorList>
    </citation>
    <scope>NUCLEOTIDE SEQUENCE</scope>
    <source>
        <strain evidence="4">RS0144</strain>
    </source>
</reference>
<dbReference type="GO" id="GO:0003838">
    <property type="term" value="F:sterol 24-C-methyltransferase activity"/>
    <property type="evidence" value="ECO:0007669"/>
    <property type="project" value="TreeGrafter"/>
</dbReference>
<dbReference type="PANTHER" id="PTHR44068">
    <property type="entry name" value="ZGC:194242"/>
    <property type="match status" value="1"/>
</dbReference>
<dbReference type="CDD" id="cd02440">
    <property type="entry name" value="AdoMet_MTases"/>
    <property type="match status" value="1"/>
</dbReference>
<dbReference type="InterPro" id="IPR050447">
    <property type="entry name" value="Erg6_SMT_methyltransf"/>
</dbReference>
<dbReference type="Gene3D" id="3.40.50.150">
    <property type="entry name" value="Vaccinia Virus protein VP39"/>
    <property type="match status" value="1"/>
</dbReference>
<feature type="non-terminal residue" evidence="4">
    <location>
        <position position="1"/>
    </location>
</feature>
<evidence type="ECO:0000313" key="4">
    <source>
        <dbReference type="EMBL" id="GMS86524.1"/>
    </source>
</evidence>
<keyword evidence="5" id="KW-1185">Reference proteome</keyword>
<proteinExistence type="inferred from homology"/>
<evidence type="ECO:0000313" key="5">
    <source>
        <dbReference type="Proteomes" id="UP001432027"/>
    </source>
</evidence>
<dbReference type="EMBL" id="BTSX01000002">
    <property type="protein sequence ID" value="GMS86524.1"/>
    <property type="molecule type" value="Genomic_DNA"/>
</dbReference>
<comment type="caution">
    <text evidence="4">The sequence shown here is derived from an EMBL/GenBank/DDBJ whole genome shotgun (WGS) entry which is preliminary data.</text>
</comment>
<feature type="domain" description="Methyltransferase type 11" evidence="3">
    <location>
        <begin position="86"/>
        <end position="169"/>
    </location>
</feature>
<dbReference type="Proteomes" id="UP001432027">
    <property type="component" value="Unassembled WGS sequence"/>
</dbReference>
<accession>A0AAV5SUF9</accession>
<dbReference type="InterPro" id="IPR029063">
    <property type="entry name" value="SAM-dependent_MTases_sf"/>
</dbReference>
<sequence length="262" mass="30167">AMISRVLTDLYFYVFDRIICYYLLKLVSNRFNIRFMNLGYVNHDDNALNEMISKEGNESERAHVALYEKTLSLHPKYPSLDNYRLLEVGCGQGGGIEWIERSHPEISSAIGMDRVAIKDSIVTGNAHNLPFESSSFDIVINIESSHLYENPQKFFKECARVLSAGGHLCWADLRFDGKEREVLEQASLAGFELISIEDITENVVHGMEKAAARYDQMLLTAPWYIKLFGNSFRETYCAPGTPTYQRYVTREKRYWAACWMKK</sequence>
<dbReference type="PANTHER" id="PTHR44068:SF1">
    <property type="entry name" value="HYPOTHETICAL LOC100005854"/>
    <property type="match status" value="1"/>
</dbReference>
<evidence type="ECO:0000256" key="2">
    <source>
        <dbReference type="ARBA" id="ARBA00038188"/>
    </source>
</evidence>
<dbReference type="GO" id="GO:0016126">
    <property type="term" value="P:sterol biosynthetic process"/>
    <property type="evidence" value="ECO:0007669"/>
    <property type="project" value="TreeGrafter"/>
</dbReference>
<dbReference type="AlphaFoldDB" id="A0AAV5SUF9"/>